<dbReference type="EMBL" id="JAMXQS010000005">
    <property type="protein sequence ID" value="MCO6050223.1"/>
    <property type="molecule type" value="Genomic_DNA"/>
</dbReference>
<dbReference type="InterPro" id="IPR005530">
    <property type="entry name" value="SPW"/>
</dbReference>
<evidence type="ECO:0000313" key="3">
    <source>
        <dbReference type="EMBL" id="MCO6050223.1"/>
    </source>
</evidence>
<keyword evidence="1" id="KW-0472">Membrane</keyword>
<dbReference type="Pfam" id="PF03779">
    <property type="entry name" value="SPW"/>
    <property type="match status" value="1"/>
</dbReference>
<evidence type="ECO:0000313" key="4">
    <source>
        <dbReference type="Proteomes" id="UP001205906"/>
    </source>
</evidence>
<reference evidence="3 4" key="1">
    <citation type="submission" date="2022-06" db="EMBL/GenBank/DDBJ databases">
        <title>Mesorhizobium sp. strain RP14 Genome sequencing and assembly.</title>
        <authorList>
            <person name="Kim I."/>
        </authorList>
    </citation>
    <scope>NUCLEOTIDE SEQUENCE [LARGE SCALE GENOMIC DNA]</scope>
    <source>
        <strain evidence="4">RP14(2022)</strain>
    </source>
</reference>
<protein>
    <recommendedName>
        <fullName evidence="2">SPW repeat-containing integral membrane domain-containing protein</fullName>
    </recommendedName>
</protein>
<dbReference type="RefSeq" id="WP_252818702.1">
    <property type="nucleotide sequence ID" value="NZ_JAMXQS010000005.1"/>
</dbReference>
<evidence type="ECO:0000259" key="2">
    <source>
        <dbReference type="Pfam" id="PF03779"/>
    </source>
</evidence>
<name>A0ABT1C5Y1_9HYPH</name>
<comment type="caution">
    <text evidence="3">The sequence shown here is derived from an EMBL/GenBank/DDBJ whole genome shotgun (WGS) entry which is preliminary data.</text>
</comment>
<keyword evidence="4" id="KW-1185">Reference proteome</keyword>
<accession>A0ABT1C5Y1</accession>
<gene>
    <name evidence="3" type="ORF">NGM99_10545</name>
</gene>
<feature type="transmembrane region" description="Helical" evidence="1">
    <location>
        <begin position="67"/>
        <end position="84"/>
    </location>
</feature>
<feature type="transmembrane region" description="Helical" evidence="1">
    <location>
        <begin position="90"/>
        <end position="109"/>
    </location>
</feature>
<feature type="transmembrane region" description="Helical" evidence="1">
    <location>
        <begin position="34"/>
        <end position="55"/>
    </location>
</feature>
<dbReference type="Proteomes" id="UP001205906">
    <property type="component" value="Unassembled WGS sequence"/>
</dbReference>
<keyword evidence="1" id="KW-1133">Transmembrane helix</keyword>
<organism evidence="3 4">
    <name type="scientific">Mesorhizobium liriopis</name>
    <dbReference type="NCBI Taxonomy" id="2953882"/>
    <lineage>
        <taxon>Bacteria</taxon>
        <taxon>Pseudomonadati</taxon>
        <taxon>Pseudomonadota</taxon>
        <taxon>Alphaproteobacteria</taxon>
        <taxon>Hyphomicrobiales</taxon>
        <taxon>Phyllobacteriaceae</taxon>
        <taxon>Mesorhizobium</taxon>
    </lineage>
</organism>
<feature type="transmembrane region" description="Helical" evidence="1">
    <location>
        <begin position="9"/>
        <end position="28"/>
    </location>
</feature>
<feature type="domain" description="SPW repeat-containing integral membrane" evidence="2">
    <location>
        <begin position="7"/>
        <end position="104"/>
    </location>
</feature>
<sequence>MISTKIHGVIDYLVAIVLIAAPFVLGFADGGPAQYSAIGLGIFVIVYSLFTNYELGAIGIFRFRTHLILDGLFALALIASPWLLSFSNLIWWPHVVFGLAALLVIALSGRKDYA</sequence>
<keyword evidence="1" id="KW-0812">Transmembrane</keyword>
<proteinExistence type="predicted"/>
<evidence type="ECO:0000256" key="1">
    <source>
        <dbReference type="SAM" id="Phobius"/>
    </source>
</evidence>